<evidence type="ECO:0000256" key="1">
    <source>
        <dbReference type="ARBA" id="ARBA00007116"/>
    </source>
</evidence>
<protein>
    <recommendedName>
        <fullName evidence="6 7">Large ribosomal subunit protein uL18</fullName>
    </recommendedName>
</protein>
<organism evidence="8">
    <name type="scientific">Longilinea arvoryzae</name>
    <dbReference type="NCBI Taxonomy" id="360412"/>
    <lineage>
        <taxon>Bacteria</taxon>
        <taxon>Bacillati</taxon>
        <taxon>Chloroflexota</taxon>
        <taxon>Anaerolineae</taxon>
        <taxon>Anaerolineales</taxon>
        <taxon>Anaerolineaceae</taxon>
        <taxon>Longilinea</taxon>
    </lineage>
</organism>
<dbReference type="GO" id="GO:0022625">
    <property type="term" value="C:cytosolic large ribosomal subunit"/>
    <property type="evidence" value="ECO:0007669"/>
    <property type="project" value="TreeGrafter"/>
</dbReference>
<dbReference type="FunFam" id="3.30.420.100:FF:000001">
    <property type="entry name" value="50S ribosomal protein L18"/>
    <property type="match status" value="1"/>
</dbReference>
<dbReference type="SUPFAM" id="SSF53137">
    <property type="entry name" value="Translational machinery components"/>
    <property type="match status" value="1"/>
</dbReference>
<evidence type="ECO:0000256" key="2">
    <source>
        <dbReference type="ARBA" id="ARBA00022730"/>
    </source>
</evidence>
<dbReference type="InterPro" id="IPR057268">
    <property type="entry name" value="Ribosomal_L18"/>
</dbReference>
<evidence type="ECO:0000256" key="6">
    <source>
        <dbReference type="ARBA" id="ARBA00035197"/>
    </source>
</evidence>
<comment type="function">
    <text evidence="7">This is one of the proteins that bind and probably mediate the attachment of the 5S RNA into the large ribosomal subunit, where it forms part of the central protuberance.</text>
</comment>
<gene>
    <name evidence="7" type="primary">rplR</name>
    <name evidence="8" type="ORF">LARV_03091</name>
</gene>
<proteinExistence type="inferred from homology"/>
<keyword evidence="5 7" id="KW-0687">Ribonucleoprotein</keyword>
<dbReference type="RefSeq" id="WP_075074493.1">
    <property type="nucleotide sequence ID" value="NZ_DF967972.1"/>
</dbReference>
<name>A0A0S7BMT6_9CHLR</name>
<evidence type="ECO:0000256" key="4">
    <source>
        <dbReference type="ARBA" id="ARBA00022980"/>
    </source>
</evidence>
<keyword evidence="2 7" id="KW-0699">rRNA-binding</keyword>
<dbReference type="PANTHER" id="PTHR12899">
    <property type="entry name" value="39S RIBOSOMAL PROTEIN L18, MITOCHONDRIAL"/>
    <property type="match status" value="1"/>
</dbReference>
<evidence type="ECO:0000256" key="3">
    <source>
        <dbReference type="ARBA" id="ARBA00022884"/>
    </source>
</evidence>
<sequence length="121" mass="13227">MAKLSRKESRLRRHSRVRKTILGTPERPRLSVFRSLSDIYAQVIDDAAGTTLVSASTIDQALRAETAGLTKTDQAKLVGKAVAQRAQEKGIKAVVFDRGGFRYIGRVKALADAAREAGLEF</sequence>
<comment type="similarity">
    <text evidence="1 7">Belongs to the universal ribosomal protein uL18 family.</text>
</comment>
<dbReference type="GO" id="GO:0003735">
    <property type="term" value="F:structural constituent of ribosome"/>
    <property type="evidence" value="ECO:0007669"/>
    <property type="project" value="InterPro"/>
</dbReference>
<evidence type="ECO:0000256" key="5">
    <source>
        <dbReference type="ARBA" id="ARBA00023274"/>
    </source>
</evidence>
<evidence type="ECO:0000313" key="8">
    <source>
        <dbReference type="EMBL" id="GAP15307.1"/>
    </source>
</evidence>
<dbReference type="EMBL" id="DF967972">
    <property type="protein sequence ID" value="GAP15307.1"/>
    <property type="molecule type" value="Genomic_DNA"/>
</dbReference>
<dbReference type="Pfam" id="PF00861">
    <property type="entry name" value="Ribosomal_L18p"/>
    <property type="match status" value="1"/>
</dbReference>
<dbReference type="NCBIfam" id="TIGR00060">
    <property type="entry name" value="L18_bact"/>
    <property type="match status" value="1"/>
</dbReference>
<accession>A0A0S7BMT6</accession>
<dbReference type="InterPro" id="IPR004389">
    <property type="entry name" value="Ribosomal_uL18_bac-type"/>
</dbReference>
<keyword evidence="4 7" id="KW-0689">Ribosomal protein</keyword>
<dbReference type="PANTHER" id="PTHR12899:SF3">
    <property type="entry name" value="LARGE RIBOSOMAL SUBUNIT PROTEIN UL18M"/>
    <property type="match status" value="1"/>
</dbReference>
<dbReference type="Proteomes" id="UP000055060">
    <property type="component" value="Unassembled WGS sequence"/>
</dbReference>
<evidence type="ECO:0000313" key="9">
    <source>
        <dbReference type="Proteomes" id="UP000055060"/>
    </source>
</evidence>
<keyword evidence="3 7" id="KW-0694">RNA-binding</keyword>
<dbReference type="GO" id="GO:0006412">
    <property type="term" value="P:translation"/>
    <property type="evidence" value="ECO:0007669"/>
    <property type="project" value="UniProtKB-UniRule"/>
</dbReference>
<dbReference type="HAMAP" id="MF_01337_B">
    <property type="entry name" value="Ribosomal_uL18_B"/>
    <property type="match status" value="1"/>
</dbReference>
<comment type="subunit">
    <text evidence="7">Part of the 50S ribosomal subunit; part of the 5S rRNA/L5/L18/L25 subcomplex. Contacts the 5S and 23S rRNAs.</text>
</comment>
<keyword evidence="9" id="KW-1185">Reference proteome</keyword>
<dbReference type="Gene3D" id="3.30.420.100">
    <property type="match status" value="1"/>
</dbReference>
<dbReference type="GO" id="GO:0008097">
    <property type="term" value="F:5S rRNA binding"/>
    <property type="evidence" value="ECO:0007669"/>
    <property type="project" value="TreeGrafter"/>
</dbReference>
<dbReference type="STRING" id="360412.LARV_03091"/>
<dbReference type="CDD" id="cd00432">
    <property type="entry name" value="Ribosomal_L18_L5e"/>
    <property type="match status" value="1"/>
</dbReference>
<dbReference type="InterPro" id="IPR005484">
    <property type="entry name" value="Ribosomal_uL18_bac/plant/anim"/>
</dbReference>
<dbReference type="AlphaFoldDB" id="A0A0S7BMT6"/>
<evidence type="ECO:0000256" key="7">
    <source>
        <dbReference type="HAMAP-Rule" id="MF_01337"/>
    </source>
</evidence>
<dbReference type="OrthoDB" id="9810939at2"/>
<reference evidence="8" key="1">
    <citation type="submission" date="2015-07" db="EMBL/GenBank/DDBJ databases">
        <title>Draft Genome Sequences of Anaerolinea thermolimosa IMO-1, Bellilinea caldifistulae GOMI-1, Leptolinea tardivitalis YMTK-2, Levilinea saccharolytica KIBI-1,Longilinea arvoryzae KOME-1, Previously Described as Members of the Anaerolineaceae (Chloroflexi).</title>
        <authorList>
            <person name="Sekiguchi Y."/>
            <person name="Ohashi A."/>
            <person name="Matsuura N."/>
            <person name="Tourlousse M.D."/>
        </authorList>
    </citation>
    <scope>NUCLEOTIDE SEQUENCE [LARGE SCALE GENOMIC DNA]</scope>
    <source>
        <strain evidence="8">KOME-1</strain>
    </source>
</reference>